<sequence>PQKVGPTRALQHVDPSPRSTTWHRWQTSPLQLSRCASTEAAPLKEVLEAAKEEDDAAASSTEAAQFQVTGQQGVLWFANIYPTKAFRFDFRQMLTHHNHETLIPKLLPKGVEIVKMVPREREGGAFVYFRAPPAFVFQVLRELAEKGDSKDASKARFMLKGSTSTDDILKKVCTGISQYLKKHEMHAFLCQFPIRAHRVEGTPFVEDLGRRYPGTQLKIRVEPADTKVREEQIYALLRKYGQLEDLQVLPENKGFLATFSYTAAAVAARNCLHRSPLLQEDSAGGPSPRLHIEFNAFMQKWLRDA</sequence>
<dbReference type="SUPFAM" id="SSF54928">
    <property type="entry name" value="RNA-binding domain, RBD"/>
    <property type="match status" value="1"/>
</dbReference>
<dbReference type="PANTHER" id="PTHR32198">
    <property type="entry name" value="MITOCHONDRIAL ESCAPE PROTEIN 2"/>
    <property type="match status" value="1"/>
</dbReference>
<protein>
    <submittedName>
        <fullName evidence="2">Uncharacterized protein</fullName>
    </submittedName>
</protein>
<name>A0A813IYD8_POLGL</name>
<evidence type="ECO:0000313" key="2">
    <source>
        <dbReference type="EMBL" id="CAE8657531.1"/>
    </source>
</evidence>
<feature type="non-terminal residue" evidence="2">
    <location>
        <position position="305"/>
    </location>
</feature>
<proteinExistence type="predicted"/>
<dbReference type="Proteomes" id="UP000626109">
    <property type="component" value="Unassembled WGS sequence"/>
</dbReference>
<dbReference type="InterPro" id="IPR035979">
    <property type="entry name" value="RBD_domain_sf"/>
</dbReference>
<feature type="non-terminal residue" evidence="2">
    <location>
        <position position="1"/>
    </location>
</feature>
<dbReference type="AlphaFoldDB" id="A0A813IYD8"/>
<dbReference type="GO" id="GO:0003676">
    <property type="term" value="F:nucleic acid binding"/>
    <property type="evidence" value="ECO:0007669"/>
    <property type="project" value="InterPro"/>
</dbReference>
<feature type="region of interest" description="Disordered" evidence="1">
    <location>
        <begin position="1"/>
        <end position="25"/>
    </location>
</feature>
<dbReference type="PANTHER" id="PTHR32198:SF2">
    <property type="entry name" value="MITOCHONDRIAL ESCAPE PROTEIN 2"/>
    <property type="match status" value="1"/>
</dbReference>
<evidence type="ECO:0000256" key="1">
    <source>
        <dbReference type="SAM" id="MobiDB-lite"/>
    </source>
</evidence>
<organism evidence="2 3">
    <name type="scientific">Polarella glacialis</name>
    <name type="common">Dinoflagellate</name>
    <dbReference type="NCBI Taxonomy" id="89957"/>
    <lineage>
        <taxon>Eukaryota</taxon>
        <taxon>Sar</taxon>
        <taxon>Alveolata</taxon>
        <taxon>Dinophyceae</taxon>
        <taxon>Suessiales</taxon>
        <taxon>Suessiaceae</taxon>
        <taxon>Polarella</taxon>
    </lineage>
</organism>
<reference evidence="2" key="1">
    <citation type="submission" date="2021-02" db="EMBL/GenBank/DDBJ databases">
        <authorList>
            <person name="Dougan E. K."/>
            <person name="Rhodes N."/>
            <person name="Thang M."/>
            <person name="Chan C."/>
        </authorList>
    </citation>
    <scope>NUCLEOTIDE SEQUENCE</scope>
</reference>
<evidence type="ECO:0000313" key="3">
    <source>
        <dbReference type="Proteomes" id="UP000626109"/>
    </source>
</evidence>
<dbReference type="GO" id="GO:0005743">
    <property type="term" value="C:mitochondrial inner membrane"/>
    <property type="evidence" value="ECO:0007669"/>
    <property type="project" value="InterPro"/>
</dbReference>
<gene>
    <name evidence="2" type="ORF">PGLA2088_LOCUS12863</name>
</gene>
<accession>A0A813IYD8</accession>
<dbReference type="InterPro" id="IPR039627">
    <property type="entry name" value="Yme2_C"/>
</dbReference>
<dbReference type="EMBL" id="CAJNNW010015279">
    <property type="protein sequence ID" value="CAE8657531.1"/>
    <property type="molecule type" value="Genomic_DNA"/>
</dbReference>
<comment type="caution">
    <text evidence="2">The sequence shown here is derived from an EMBL/GenBank/DDBJ whole genome shotgun (WGS) entry which is preliminary data.</text>
</comment>